<organism evidence="3 4">
    <name type="scientific">Vibrio owensii CAIM 1854 = LMG 25443</name>
    <dbReference type="NCBI Taxonomy" id="1229493"/>
    <lineage>
        <taxon>Bacteria</taxon>
        <taxon>Pseudomonadati</taxon>
        <taxon>Pseudomonadota</taxon>
        <taxon>Gammaproteobacteria</taxon>
        <taxon>Vibrionales</taxon>
        <taxon>Vibrionaceae</taxon>
        <taxon>Vibrio</taxon>
    </lineage>
</organism>
<dbReference type="PATRIC" id="fig|1229493.5.peg.4469"/>
<reference evidence="3 4" key="1">
    <citation type="submission" date="2014-07" db="EMBL/GenBank/DDBJ databases">
        <title>Unique and conserved regions in Vibrio harveyi and related species in comparison with the shrimp pathogen Vibrio harveyi CAIM 1792.</title>
        <authorList>
            <person name="Espinoza-Valles I."/>
            <person name="Vora G."/>
            <person name="Leekitcharoenphon P."/>
            <person name="Ussery D."/>
            <person name="Hoj L."/>
            <person name="Gomez-Gil B."/>
        </authorList>
    </citation>
    <scope>NUCLEOTIDE SEQUENCE [LARGE SCALE GENOMIC DNA]</scope>
    <source>
        <strain evidence="4">CAIM 1854 / LMG 25443</strain>
    </source>
</reference>
<feature type="domain" description="FHA" evidence="2">
    <location>
        <begin position="30"/>
        <end position="80"/>
    </location>
</feature>
<evidence type="ECO:0000256" key="1">
    <source>
        <dbReference type="SAM" id="MobiDB-lite"/>
    </source>
</evidence>
<dbReference type="CDD" id="cd00060">
    <property type="entry name" value="FHA"/>
    <property type="match status" value="1"/>
</dbReference>
<dbReference type="Gene3D" id="2.60.200.20">
    <property type="match status" value="1"/>
</dbReference>
<dbReference type="InterPro" id="IPR000253">
    <property type="entry name" value="FHA_dom"/>
</dbReference>
<dbReference type="SUPFAM" id="SSF49879">
    <property type="entry name" value="SMAD/FHA domain"/>
    <property type="match status" value="1"/>
</dbReference>
<dbReference type="Pfam" id="PF20232">
    <property type="entry name" value="T6SS_FHA_C"/>
    <property type="match status" value="1"/>
</dbReference>
<evidence type="ECO:0000313" key="3">
    <source>
        <dbReference type="EMBL" id="KIF50542.1"/>
    </source>
</evidence>
<dbReference type="SMART" id="SM00240">
    <property type="entry name" value="FHA"/>
    <property type="match status" value="1"/>
</dbReference>
<evidence type="ECO:0000313" key="4">
    <source>
        <dbReference type="Proteomes" id="UP000031586"/>
    </source>
</evidence>
<protein>
    <submittedName>
        <fullName evidence="3">Signal peptide protein</fullName>
    </submittedName>
</protein>
<name>A0A0C1W252_9VIBR</name>
<dbReference type="RefSeq" id="WP_020195818.1">
    <property type="nucleotide sequence ID" value="NZ_BAOH01000031.1"/>
</dbReference>
<dbReference type="PROSITE" id="PS50006">
    <property type="entry name" value="FHA_DOMAIN"/>
    <property type="match status" value="1"/>
</dbReference>
<gene>
    <name evidence="3" type="ORF">H735_24500</name>
</gene>
<comment type="caution">
    <text evidence="3">The sequence shown here is derived from an EMBL/GenBank/DDBJ whole genome shotgun (WGS) entry which is preliminary data.</text>
</comment>
<dbReference type="InterPro" id="IPR008984">
    <property type="entry name" value="SMAD_FHA_dom_sf"/>
</dbReference>
<dbReference type="PANTHER" id="PTHR23308">
    <property type="entry name" value="NUCLEAR INHIBITOR OF PROTEIN PHOSPHATASE-1"/>
    <property type="match status" value="1"/>
</dbReference>
<dbReference type="EMBL" id="JPRD01000050">
    <property type="protein sequence ID" value="KIF50542.1"/>
    <property type="molecule type" value="Genomic_DNA"/>
</dbReference>
<sequence length="510" mass="56513">MQTHQLVLFISKCPEEYTGAKHIEMPEGGGSVGRAPSCTLPLTDHNRFISGTHCLISVYGDTYYISDVSTNGTMVNGNKILKNQPVSIVDGDVVSLGQYEIGVSLEHVSAAQDIAADIAPERVSNDPLVNLGEAVVEEDEKVGALEDLFMETKQDDVDSDDPIAHLKFSMQREDDHLIRDVEKPEAAQTKPIENTRQVVDDSFSIHSEFDIPNLIPEDWLAGSAASNASVEPETQPRRENSFIPEDFVNSDGVDNSEAFVSQPEKVKPQVHQSRPQQFEQPTPPPVQQSVQKTEPVGQKWEEVTQAFIPSTQSAQQESKVTETKVGFVSNESIATEEGTLSSDISKAFYEGLGINNPELISNEALLFKQMGTCLRLCIDNLQKDLHEVESLKGEQGLSEADSNLAELMLTLNSQNLLSPNELVEQMLDEINDHQIIFNKALNELLIEQSETNDPVTFANDVASRSMFTTKSKLWGEYLEFYANNRRQMNETSLKGLIKKNYTKAIKGSHA</sequence>
<feature type="compositionally biased region" description="Polar residues" evidence="1">
    <location>
        <begin position="270"/>
        <end position="279"/>
    </location>
</feature>
<dbReference type="InterPro" id="IPR050923">
    <property type="entry name" value="Cell_Proc_Reg/RNA_Proc"/>
</dbReference>
<accession>A0A0C1W252</accession>
<dbReference type="InterPro" id="IPR046883">
    <property type="entry name" value="T6SS_FHA_C"/>
</dbReference>
<dbReference type="AlphaFoldDB" id="A0A0C1W252"/>
<dbReference type="Proteomes" id="UP000031586">
    <property type="component" value="Unassembled WGS sequence"/>
</dbReference>
<dbReference type="Pfam" id="PF00498">
    <property type="entry name" value="FHA"/>
    <property type="match status" value="1"/>
</dbReference>
<feature type="region of interest" description="Disordered" evidence="1">
    <location>
        <begin position="225"/>
        <end position="295"/>
    </location>
</feature>
<proteinExistence type="predicted"/>
<evidence type="ECO:0000259" key="2">
    <source>
        <dbReference type="PROSITE" id="PS50006"/>
    </source>
</evidence>